<feature type="domain" description="Major facilitator superfamily (MFS) profile" evidence="6">
    <location>
        <begin position="97"/>
        <end position="344"/>
    </location>
</feature>
<dbReference type="InterPro" id="IPR036259">
    <property type="entry name" value="MFS_trans_sf"/>
</dbReference>
<dbReference type="GO" id="GO:0016020">
    <property type="term" value="C:membrane"/>
    <property type="evidence" value="ECO:0007669"/>
    <property type="project" value="UniProtKB-SubCell"/>
</dbReference>
<evidence type="ECO:0000256" key="1">
    <source>
        <dbReference type="ARBA" id="ARBA00004141"/>
    </source>
</evidence>
<protein>
    <recommendedName>
        <fullName evidence="6">Major facilitator superfamily (MFS) profile domain-containing protein</fullName>
    </recommendedName>
</protein>
<dbReference type="AlphaFoldDB" id="A0A8C8R6B7"/>
<keyword evidence="2 5" id="KW-0812">Transmembrane</keyword>
<keyword evidence="8" id="KW-1185">Reference proteome</keyword>
<keyword evidence="3 5" id="KW-1133">Transmembrane helix</keyword>
<dbReference type="PANTHER" id="PTHR24064">
    <property type="entry name" value="SOLUTE CARRIER FAMILY 22 MEMBER"/>
    <property type="match status" value="1"/>
</dbReference>
<dbReference type="Pfam" id="PF07690">
    <property type="entry name" value="MFS_1"/>
    <property type="match status" value="1"/>
</dbReference>
<dbReference type="Gene3D" id="1.20.1250.20">
    <property type="entry name" value="MFS general substrate transporter like domains"/>
    <property type="match status" value="1"/>
</dbReference>
<comment type="subcellular location">
    <subcellularLocation>
        <location evidence="1">Membrane</location>
        <topology evidence="1">Multi-pass membrane protein</topology>
    </subcellularLocation>
</comment>
<dbReference type="Ensembl" id="ENSPCET00000000830.1">
    <property type="protein sequence ID" value="ENSPCEP00000000801.1"/>
    <property type="gene ID" value="ENSPCEG00000000495.1"/>
</dbReference>
<sequence length="344" mass="37983">MTFAELLEQVGSMGHFQIIHVMLLVLPILLMASHNILQNFTAATPRHHCHIAVVANYTCNDNFTDLLACQELLRVSIPMDVNQQPEKCLRFISPQWQFLLDANATTTNGSEMDTEPCQDGWIYDRSVFTSTIITEWDLVCHSRTLKQLAQSIYMAGVLVGAMVFGSLSDKFGRKSLLIWSCLQMAITSSCAAFSPNFTTYCVFRFLTGMALSGINLNSVEWTPTKHRAAVSMVTGYSYSIGQFILAGVAYAIPNWRWLQLAVSVPYFIFFFYRLHQCPPCRRGGSTGGAWHAPPQGKAEPCPPCPYALPGSLSPFAPLYLGTMGQRLSPLALGKGCPPAPVDLP</sequence>
<evidence type="ECO:0000313" key="8">
    <source>
        <dbReference type="Proteomes" id="UP000694393"/>
    </source>
</evidence>
<evidence type="ECO:0000313" key="7">
    <source>
        <dbReference type="Ensembl" id="ENSPCEP00000000801.1"/>
    </source>
</evidence>
<dbReference type="Proteomes" id="UP000694393">
    <property type="component" value="Unplaced"/>
</dbReference>
<evidence type="ECO:0000256" key="4">
    <source>
        <dbReference type="ARBA" id="ARBA00023136"/>
    </source>
</evidence>
<dbReference type="PROSITE" id="PS50850">
    <property type="entry name" value="MFS"/>
    <property type="match status" value="1"/>
</dbReference>
<reference evidence="7" key="1">
    <citation type="submission" date="2025-08" db="UniProtKB">
        <authorList>
            <consortium name="Ensembl"/>
        </authorList>
    </citation>
    <scope>IDENTIFICATION</scope>
</reference>
<accession>A0A8C8R6B7</accession>
<reference evidence="7" key="2">
    <citation type="submission" date="2025-09" db="UniProtKB">
        <authorList>
            <consortium name="Ensembl"/>
        </authorList>
    </citation>
    <scope>IDENTIFICATION</scope>
</reference>
<name>A0A8C8R6B7_9SAUR</name>
<feature type="transmembrane region" description="Helical" evidence="5">
    <location>
        <begin position="228"/>
        <end position="251"/>
    </location>
</feature>
<keyword evidence="4 5" id="KW-0472">Membrane</keyword>
<dbReference type="SUPFAM" id="SSF103473">
    <property type="entry name" value="MFS general substrate transporter"/>
    <property type="match status" value="1"/>
</dbReference>
<feature type="transmembrane region" description="Helical" evidence="5">
    <location>
        <begin position="151"/>
        <end position="168"/>
    </location>
</feature>
<proteinExistence type="predicted"/>
<feature type="transmembrane region" description="Helical" evidence="5">
    <location>
        <begin position="16"/>
        <end position="37"/>
    </location>
</feature>
<evidence type="ECO:0000256" key="3">
    <source>
        <dbReference type="ARBA" id="ARBA00022989"/>
    </source>
</evidence>
<feature type="transmembrane region" description="Helical" evidence="5">
    <location>
        <begin position="257"/>
        <end position="274"/>
    </location>
</feature>
<evidence type="ECO:0000256" key="2">
    <source>
        <dbReference type="ARBA" id="ARBA00022692"/>
    </source>
</evidence>
<dbReference type="GO" id="GO:0022857">
    <property type="term" value="F:transmembrane transporter activity"/>
    <property type="evidence" value="ECO:0007669"/>
    <property type="project" value="InterPro"/>
</dbReference>
<dbReference type="InterPro" id="IPR011701">
    <property type="entry name" value="MFS"/>
</dbReference>
<dbReference type="InterPro" id="IPR020846">
    <property type="entry name" value="MFS_dom"/>
</dbReference>
<evidence type="ECO:0000256" key="5">
    <source>
        <dbReference type="SAM" id="Phobius"/>
    </source>
</evidence>
<organism evidence="7 8">
    <name type="scientific">Pelusios castaneus</name>
    <name type="common">West African mud turtle</name>
    <dbReference type="NCBI Taxonomy" id="367368"/>
    <lineage>
        <taxon>Eukaryota</taxon>
        <taxon>Metazoa</taxon>
        <taxon>Chordata</taxon>
        <taxon>Craniata</taxon>
        <taxon>Vertebrata</taxon>
        <taxon>Euteleostomi</taxon>
        <taxon>Archelosauria</taxon>
        <taxon>Testudinata</taxon>
        <taxon>Testudines</taxon>
        <taxon>Pleurodira</taxon>
        <taxon>Pelomedusidae</taxon>
        <taxon>Pelusios</taxon>
    </lineage>
</organism>
<evidence type="ECO:0000259" key="6">
    <source>
        <dbReference type="PROSITE" id="PS50850"/>
    </source>
</evidence>